<comment type="similarity">
    <text evidence="1">In the N-terminal section; belongs to the glycosyltransferase 20 family.</text>
</comment>
<evidence type="ECO:0000256" key="3">
    <source>
        <dbReference type="SAM" id="Phobius"/>
    </source>
</evidence>
<evidence type="ECO:0000256" key="2">
    <source>
        <dbReference type="ARBA" id="ARBA00006330"/>
    </source>
</evidence>
<reference evidence="4 5" key="1">
    <citation type="submission" date="2020-10" db="EMBL/GenBank/DDBJ databases">
        <title>The Coptis chinensis genome and diversification of protoberbering-type alkaloids.</title>
        <authorList>
            <person name="Wang B."/>
            <person name="Shu S."/>
            <person name="Song C."/>
            <person name="Liu Y."/>
        </authorList>
    </citation>
    <scope>NUCLEOTIDE SEQUENCE [LARGE SCALE GENOMIC DNA]</scope>
    <source>
        <strain evidence="4">HL-2020</strain>
        <tissue evidence="4">Leaf</tissue>
    </source>
</reference>
<keyword evidence="5" id="KW-1185">Reference proteome</keyword>
<dbReference type="InterPro" id="IPR023214">
    <property type="entry name" value="HAD_sf"/>
</dbReference>
<dbReference type="GO" id="GO:0005992">
    <property type="term" value="P:trehalose biosynthetic process"/>
    <property type="evidence" value="ECO:0007669"/>
    <property type="project" value="InterPro"/>
</dbReference>
<dbReference type="GO" id="GO:0005829">
    <property type="term" value="C:cytosol"/>
    <property type="evidence" value="ECO:0007669"/>
    <property type="project" value="TreeGrafter"/>
</dbReference>
<comment type="caution">
    <text evidence="4">The sequence shown here is derived from an EMBL/GenBank/DDBJ whole genome shotgun (WGS) entry which is preliminary data.</text>
</comment>
<comment type="similarity">
    <text evidence="2">In the C-terminal section; belongs to the trehalose phosphatase family.</text>
</comment>
<dbReference type="InterPro" id="IPR001830">
    <property type="entry name" value="Glyco_trans_20"/>
</dbReference>
<name>A0A835HJP9_9MAGN</name>
<dbReference type="SUPFAM" id="SSF56112">
    <property type="entry name" value="Protein kinase-like (PK-like)"/>
    <property type="match status" value="1"/>
</dbReference>
<organism evidence="4 5">
    <name type="scientific">Coptis chinensis</name>
    <dbReference type="NCBI Taxonomy" id="261450"/>
    <lineage>
        <taxon>Eukaryota</taxon>
        <taxon>Viridiplantae</taxon>
        <taxon>Streptophyta</taxon>
        <taxon>Embryophyta</taxon>
        <taxon>Tracheophyta</taxon>
        <taxon>Spermatophyta</taxon>
        <taxon>Magnoliopsida</taxon>
        <taxon>Ranunculales</taxon>
        <taxon>Ranunculaceae</taxon>
        <taxon>Coptidoideae</taxon>
        <taxon>Coptis</taxon>
    </lineage>
</organism>
<sequence length="155" mass="17316">MAAEVLEHNYGPEVDVWSAGLILYILLSGISLFWGISIALVEKKFLFTLISSGKALDFVMCIGDDRSDEVIFEATLSATFNLAIPEIFACTVGQEPSKAIYYLNDTTEVVKMLQGLASTSCHKPRYSSHTQFAFECCMKHTRIINFLFLSCIQVR</sequence>
<dbReference type="InterPro" id="IPR003337">
    <property type="entry name" value="Trehalose_PPase"/>
</dbReference>
<dbReference type="FunFam" id="3.40.50.1000:FF:000052">
    <property type="entry name" value="Alpha,alpha-trehalose-phosphate synthase [UDP-forming] 6"/>
    <property type="match status" value="1"/>
</dbReference>
<dbReference type="Gene3D" id="3.40.50.1000">
    <property type="entry name" value="HAD superfamily/HAD-like"/>
    <property type="match status" value="1"/>
</dbReference>
<dbReference type="Pfam" id="PF02358">
    <property type="entry name" value="Trehalose_PPase"/>
    <property type="match status" value="1"/>
</dbReference>
<feature type="transmembrane region" description="Helical" evidence="3">
    <location>
        <begin position="16"/>
        <end position="41"/>
    </location>
</feature>
<dbReference type="GO" id="GO:0004805">
    <property type="term" value="F:trehalose-phosphatase activity"/>
    <property type="evidence" value="ECO:0007669"/>
    <property type="project" value="TreeGrafter"/>
</dbReference>
<accession>A0A835HJP9</accession>
<keyword evidence="3" id="KW-1133">Transmembrane helix</keyword>
<dbReference type="Proteomes" id="UP000631114">
    <property type="component" value="Unassembled WGS sequence"/>
</dbReference>
<dbReference type="InterPro" id="IPR011009">
    <property type="entry name" value="Kinase-like_dom_sf"/>
</dbReference>
<evidence type="ECO:0000313" key="5">
    <source>
        <dbReference type="Proteomes" id="UP000631114"/>
    </source>
</evidence>
<dbReference type="PANTHER" id="PTHR10788">
    <property type="entry name" value="TREHALOSE-6-PHOSPHATE SYNTHASE"/>
    <property type="match status" value="1"/>
</dbReference>
<gene>
    <name evidence="4" type="ORF">IFM89_005055</name>
</gene>
<dbReference type="AlphaFoldDB" id="A0A835HJP9"/>
<protein>
    <submittedName>
        <fullName evidence="4">Uncharacterized protein</fullName>
    </submittedName>
</protein>
<keyword evidence="3" id="KW-0812">Transmembrane</keyword>
<evidence type="ECO:0000313" key="4">
    <source>
        <dbReference type="EMBL" id="KAF9600231.1"/>
    </source>
</evidence>
<dbReference type="PANTHER" id="PTHR10788:SF14">
    <property type="entry name" value="ALPHA,ALPHA-TREHALOSE-PHOSPHATE SYNTHASE [UDP-FORMING] 9-RELATED"/>
    <property type="match status" value="1"/>
</dbReference>
<dbReference type="OrthoDB" id="755951at2759"/>
<evidence type="ECO:0000256" key="1">
    <source>
        <dbReference type="ARBA" id="ARBA00005409"/>
    </source>
</evidence>
<keyword evidence="3" id="KW-0472">Membrane</keyword>
<proteinExistence type="inferred from homology"/>
<dbReference type="Gene3D" id="1.10.510.10">
    <property type="entry name" value="Transferase(Phosphotransferase) domain 1"/>
    <property type="match status" value="1"/>
</dbReference>
<dbReference type="EMBL" id="JADFTS010000006">
    <property type="protein sequence ID" value="KAF9600231.1"/>
    <property type="molecule type" value="Genomic_DNA"/>
</dbReference>